<dbReference type="Proteomes" id="UP000064715">
    <property type="component" value="Unassembled WGS sequence"/>
</dbReference>
<protein>
    <submittedName>
        <fullName evidence="2">Uncharacterized protein</fullName>
    </submittedName>
</protein>
<evidence type="ECO:0000256" key="1">
    <source>
        <dbReference type="SAM" id="Phobius"/>
    </source>
</evidence>
<evidence type="ECO:0000313" key="2">
    <source>
        <dbReference type="EMBL" id="KUQ79657.1"/>
    </source>
</evidence>
<sequence>MFERASKYVIVYLMLIVSFMLFFSTLGYYIFIFDWSATNLEITINAALLIILLVASIAIYYFAEKLKSRL</sequence>
<organism evidence="2 3">
    <name type="scientific">Enterobacter genomosp. O</name>
    <dbReference type="NCBI Taxonomy" id="2364150"/>
    <lineage>
        <taxon>Bacteria</taxon>
        <taxon>Pseudomonadati</taxon>
        <taxon>Pseudomonadota</taxon>
        <taxon>Gammaproteobacteria</taxon>
        <taxon>Enterobacterales</taxon>
        <taxon>Enterobacteriaceae</taxon>
        <taxon>Enterobacter</taxon>
        <taxon>Enterobacter cloacae complex</taxon>
        <taxon>Enterobacter cloacae complex clade O</taxon>
    </lineage>
</organism>
<accession>A0A0X4EDA4</accession>
<keyword evidence="1" id="KW-1133">Transmembrane helix</keyword>
<proteinExistence type="predicted"/>
<reference evidence="3" key="1">
    <citation type="submission" date="2016-01" db="EMBL/GenBank/DDBJ databases">
        <title>WGS of SAMN04407783.</title>
        <authorList>
            <person name="Adams M."/>
            <person name="Sutton G."/>
            <person name="Nelson K."/>
            <person name="Thaden J."/>
            <person name="Fowler V."/>
            <person name="Mccorrison J."/>
            <person name="Sanka R."/>
            <person name="Brinkac L."/>
            <person name="Nierman W."/>
        </authorList>
    </citation>
    <scope>NUCLEOTIDE SEQUENCE [LARGE SCALE GENOMIC DNA]</scope>
    <source>
        <strain evidence="3">GN04363</strain>
    </source>
</reference>
<keyword evidence="1" id="KW-0812">Transmembrane</keyword>
<feature type="transmembrane region" description="Helical" evidence="1">
    <location>
        <begin position="42"/>
        <end position="63"/>
    </location>
</feature>
<dbReference type="EMBL" id="LRCR01000056">
    <property type="protein sequence ID" value="KUQ79657.1"/>
    <property type="molecule type" value="Genomic_DNA"/>
</dbReference>
<keyword evidence="3" id="KW-1185">Reference proteome</keyword>
<keyword evidence="1" id="KW-0472">Membrane</keyword>
<feature type="transmembrane region" description="Helical" evidence="1">
    <location>
        <begin position="9"/>
        <end position="30"/>
    </location>
</feature>
<dbReference type="AlphaFoldDB" id="A0A0X4EDA4"/>
<comment type="caution">
    <text evidence="2">The sequence shown here is derived from an EMBL/GenBank/DDBJ whole genome shotgun (WGS) entry which is preliminary data.</text>
</comment>
<name>A0A0X4EDA4_9ENTR</name>
<gene>
    <name evidence="2" type="ORF">AWI28_05330</name>
</gene>
<evidence type="ECO:0000313" key="3">
    <source>
        <dbReference type="Proteomes" id="UP000064715"/>
    </source>
</evidence>